<keyword evidence="1" id="KW-1133">Transmembrane helix</keyword>
<evidence type="ECO:0000313" key="2">
    <source>
        <dbReference type="EMBL" id="MDV0441338.1"/>
    </source>
</evidence>
<reference evidence="2" key="1">
    <citation type="submission" date="2023-06" db="EMBL/GenBank/DDBJ databases">
        <title>Genome sequence of Methancorpusculaceae sp. Ag1.</title>
        <authorList>
            <person name="Protasov E."/>
            <person name="Platt K."/>
            <person name="Poehlein A."/>
            <person name="Daniel R."/>
            <person name="Brune A."/>
        </authorList>
    </citation>
    <scope>NUCLEOTIDE SEQUENCE</scope>
    <source>
        <strain evidence="2">Ag1</strain>
    </source>
</reference>
<accession>A0AAE4MCU0</accession>
<name>A0AAE4MCU0_9EURY</name>
<dbReference type="EMBL" id="JAWDKA010000002">
    <property type="protein sequence ID" value="MDV0441338.1"/>
    <property type="molecule type" value="Genomic_DNA"/>
</dbReference>
<keyword evidence="1" id="KW-0812">Transmembrane</keyword>
<keyword evidence="3" id="KW-1185">Reference proteome</keyword>
<gene>
    <name evidence="2" type="ORF">McpAg1_05230</name>
</gene>
<dbReference type="RefSeq" id="WP_338093733.1">
    <property type="nucleotide sequence ID" value="NZ_JAWDKA010000002.1"/>
</dbReference>
<feature type="transmembrane region" description="Helical" evidence="1">
    <location>
        <begin position="12"/>
        <end position="30"/>
    </location>
</feature>
<feature type="transmembrane region" description="Helical" evidence="1">
    <location>
        <begin position="42"/>
        <end position="62"/>
    </location>
</feature>
<feature type="transmembrane region" description="Helical" evidence="1">
    <location>
        <begin position="109"/>
        <end position="130"/>
    </location>
</feature>
<dbReference type="Proteomes" id="UP001273136">
    <property type="component" value="Unassembled WGS sequence"/>
</dbReference>
<evidence type="ECO:0000313" key="3">
    <source>
        <dbReference type="Proteomes" id="UP001273136"/>
    </source>
</evidence>
<feature type="transmembrane region" description="Helical" evidence="1">
    <location>
        <begin position="74"/>
        <end position="97"/>
    </location>
</feature>
<dbReference type="AlphaFoldDB" id="A0AAE4MCU0"/>
<organism evidence="2 3">
    <name type="scientific">Methanorbis furvi</name>
    <dbReference type="NCBI Taxonomy" id="3028299"/>
    <lineage>
        <taxon>Archaea</taxon>
        <taxon>Methanobacteriati</taxon>
        <taxon>Methanobacteriota</taxon>
        <taxon>Stenosarchaea group</taxon>
        <taxon>Methanomicrobia</taxon>
        <taxon>Methanomicrobiales</taxon>
        <taxon>Methanocorpusculaceae</taxon>
        <taxon>Methanorbis</taxon>
    </lineage>
</organism>
<sequence length="146" mass="16383">MLTTHEKLIYSALLFLGIFSVGIALCDYHAVVGSSPELSHLYYLIGIVLGFITMLWITQLYPREPKNTNPLTPFSYILAGGVILILLAAIIEIANLLMEYLPEKGGFSVYMFSCGFMISVVATMSLYCLMEYLPRKKNNKSEIEKN</sequence>
<keyword evidence="1" id="KW-0472">Membrane</keyword>
<protein>
    <submittedName>
        <fullName evidence="2">Uncharacterized protein</fullName>
    </submittedName>
</protein>
<proteinExistence type="predicted"/>
<evidence type="ECO:0000256" key="1">
    <source>
        <dbReference type="SAM" id="Phobius"/>
    </source>
</evidence>
<comment type="caution">
    <text evidence="2">The sequence shown here is derived from an EMBL/GenBank/DDBJ whole genome shotgun (WGS) entry which is preliminary data.</text>
</comment>